<keyword evidence="1" id="KW-0812">Transmembrane</keyword>
<dbReference type="EMBL" id="GGEC01024607">
    <property type="protein sequence ID" value="MBX05091.1"/>
    <property type="molecule type" value="Transcribed_RNA"/>
</dbReference>
<protein>
    <submittedName>
        <fullName evidence="2">Uncharacterized protein</fullName>
    </submittedName>
</protein>
<dbReference type="AlphaFoldDB" id="A0A2P2KH99"/>
<evidence type="ECO:0000256" key="1">
    <source>
        <dbReference type="SAM" id="Phobius"/>
    </source>
</evidence>
<reference evidence="2" key="1">
    <citation type="submission" date="2018-02" db="EMBL/GenBank/DDBJ databases">
        <title>Rhizophora mucronata_Transcriptome.</title>
        <authorList>
            <person name="Meera S.P."/>
            <person name="Sreeshan A."/>
            <person name="Augustine A."/>
        </authorList>
    </citation>
    <scope>NUCLEOTIDE SEQUENCE</scope>
    <source>
        <tissue evidence="2">Leaf</tissue>
    </source>
</reference>
<keyword evidence="1" id="KW-1133">Transmembrane helix</keyword>
<proteinExistence type="predicted"/>
<feature type="transmembrane region" description="Helical" evidence="1">
    <location>
        <begin position="6"/>
        <end position="26"/>
    </location>
</feature>
<accession>A0A2P2KH99</accession>
<sequence length="28" mass="3387">MPSTFLVIFQKCVTSILFWNFILFLIHK</sequence>
<name>A0A2P2KH99_RHIMU</name>
<organism evidence="2">
    <name type="scientific">Rhizophora mucronata</name>
    <name type="common">Asiatic mangrove</name>
    <dbReference type="NCBI Taxonomy" id="61149"/>
    <lineage>
        <taxon>Eukaryota</taxon>
        <taxon>Viridiplantae</taxon>
        <taxon>Streptophyta</taxon>
        <taxon>Embryophyta</taxon>
        <taxon>Tracheophyta</taxon>
        <taxon>Spermatophyta</taxon>
        <taxon>Magnoliopsida</taxon>
        <taxon>eudicotyledons</taxon>
        <taxon>Gunneridae</taxon>
        <taxon>Pentapetalae</taxon>
        <taxon>rosids</taxon>
        <taxon>fabids</taxon>
        <taxon>Malpighiales</taxon>
        <taxon>Rhizophoraceae</taxon>
        <taxon>Rhizophora</taxon>
    </lineage>
</organism>
<keyword evidence="1" id="KW-0472">Membrane</keyword>
<evidence type="ECO:0000313" key="2">
    <source>
        <dbReference type="EMBL" id="MBX05091.1"/>
    </source>
</evidence>